<reference evidence="1" key="1">
    <citation type="submission" date="2020-05" db="EMBL/GenBank/DDBJ databases">
        <authorList>
            <person name="Chiriac C."/>
            <person name="Salcher M."/>
            <person name="Ghai R."/>
            <person name="Kavagutti S V."/>
        </authorList>
    </citation>
    <scope>NUCLEOTIDE SEQUENCE</scope>
</reference>
<dbReference type="EMBL" id="LR797273">
    <property type="protein sequence ID" value="CAB4198788.1"/>
    <property type="molecule type" value="Genomic_DNA"/>
</dbReference>
<proteinExistence type="predicted"/>
<sequence>MSEALTELEALREATRPRLNKTTVAMLREEAEAWHAVGTKHDVKIAESLNLLLDMHDRLEAIRNGH</sequence>
<organism evidence="1">
    <name type="scientific">uncultured Caudovirales phage</name>
    <dbReference type="NCBI Taxonomy" id="2100421"/>
    <lineage>
        <taxon>Viruses</taxon>
        <taxon>Duplodnaviria</taxon>
        <taxon>Heunggongvirae</taxon>
        <taxon>Uroviricota</taxon>
        <taxon>Caudoviricetes</taxon>
        <taxon>Peduoviridae</taxon>
        <taxon>Maltschvirus</taxon>
        <taxon>Maltschvirus maltsch</taxon>
    </lineage>
</organism>
<accession>A0A6J5RYX2</accession>
<evidence type="ECO:0000313" key="1">
    <source>
        <dbReference type="EMBL" id="CAB4198788.1"/>
    </source>
</evidence>
<name>A0A6J5RYX2_9CAUD</name>
<gene>
    <name evidence="1" type="ORF">UFOVP1324_15</name>
</gene>
<protein>
    <submittedName>
        <fullName evidence="1">Uncharacterized protein</fullName>
    </submittedName>
</protein>